<keyword evidence="6" id="KW-0539">Nucleus</keyword>
<dbReference type="Proteomes" id="UP000783686">
    <property type="component" value="Unassembled WGS sequence"/>
</dbReference>
<evidence type="ECO:0000256" key="5">
    <source>
        <dbReference type="ARBA" id="ARBA00023187"/>
    </source>
</evidence>
<dbReference type="PANTHER" id="PTHR39267">
    <property type="entry name" value="SURVIVAL MOTOR NEURON-LIKE PROTEIN 1"/>
    <property type="match status" value="1"/>
</dbReference>
<dbReference type="GO" id="GO:0006397">
    <property type="term" value="P:mRNA processing"/>
    <property type="evidence" value="ECO:0007669"/>
    <property type="project" value="UniProtKB-KW"/>
</dbReference>
<sequence length="573" mass="65342">MSQEIFNKDNGDANEDVWDDTAMIEMYDKCKAEAMEKIRISTSQENLSNKAWKVEDLCMAPYEDGKWYPAKVLSIDGDRCKVCYTEYNEEAEVDVKDLLRKDTVLYGESGEVQRANGVYVQKNVSASEEGLYQVKETLYSIYDSQYEDFNQPEMKPHKKRDINNKPEWLGNFYNTPGYEQSTEHSYGVNTPTTSIEASERPRFFTTTSNMVHPITLTEKTQKFLKRKTLNPNDVIVKKGKTEQIEELLQTTKKGASNDGKITLTRSKTEEIQEMLKKAKRKNSDEVLLEGKFKKLGDKDAQLFRKPKLKIFQDLSTSSSWKKLNSESEDKNEISVFKIPTGFKTQYQLLNDKKKGLELPPCTATDFNWAPKFGNTEAPEQLLPDFVFDRRFCEQDQIFSIGTSKVKFACAKARLFSYNIDRLKGVRTDLVFVKNKVMVKAEHTFLAKASLNSANKRLIANRVAATNVFLNHLTQGIISDICSEDGVEKDSQDKMEVTEEAAASQEYKPVSSKLFPIPSICPPPPALFAKIAKSGNEKEALTNMLMSWYMSGYHTGFYEGFKEAQKSIQLGKRK</sequence>
<proteinExistence type="inferred from homology"/>
<keyword evidence="5" id="KW-0508">mRNA splicing</keyword>
<dbReference type="CDD" id="cd22852">
    <property type="entry name" value="SMN_C"/>
    <property type="match status" value="1"/>
</dbReference>
<dbReference type="SMART" id="SM00333">
    <property type="entry name" value="TUDOR"/>
    <property type="match status" value="1"/>
</dbReference>
<evidence type="ECO:0000256" key="2">
    <source>
        <dbReference type="ARBA" id="ARBA00004408"/>
    </source>
</evidence>
<gene>
    <name evidence="9" type="ORF">BOKJ2_LOCUS1880</name>
</gene>
<dbReference type="SUPFAM" id="SSF63748">
    <property type="entry name" value="Tudor/PWWP/MBT"/>
    <property type="match status" value="1"/>
</dbReference>
<dbReference type="InterPro" id="IPR010304">
    <property type="entry name" value="SMN_Tudor"/>
</dbReference>
<evidence type="ECO:0000256" key="3">
    <source>
        <dbReference type="ARBA" id="ARBA00005371"/>
    </source>
</evidence>
<organism evidence="9 10">
    <name type="scientific">Bursaphelenchus okinawaensis</name>
    <dbReference type="NCBI Taxonomy" id="465554"/>
    <lineage>
        <taxon>Eukaryota</taxon>
        <taxon>Metazoa</taxon>
        <taxon>Ecdysozoa</taxon>
        <taxon>Nematoda</taxon>
        <taxon>Chromadorea</taxon>
        <taxon>Rhabditida</taxon>
        <taxon>Tylenchina</taxon>
        <taxon>Tylenchomorpha</taxon>
        <taxon>Aphelenchoidea</taxon>
        <taxon>Aphelenchoididae</taxon>
        <taxon>Bursaphelenchus</taxon>
    </lineage>
</organism>
<dbReference type="AlphaFoldDB" id="A0A811JVA8"/>
<accession>A0A811JVA8</accession>
<evidence type="ECO:0000256" key="1">
    <source>
        <dbReference type="ARBA" id="ARBA00004216"/>
    </source>
</evidence>
<dbReference type="Gene3D" id="2.30.30.140">
    <property type="match status" value="1"/>
</dbReference>
<dbReference type="Pfam" id="PF06003">
    <property type="entry name" value="SMN_Tudor"/>
    <property type="match status" value="1"/>
</dbReference>
<dbReference type="GO" id="GO:0008380">
    <property type="term" value="P:RNA splicing"/>
    <property type="evidence" value="ECO:0007669"/>
    <property type="project" value="UniProtKB-KW"/>
</dbReference>
<feature type="domain" description="Tudor" evidence="8">
    <location>
        <begin position="51"/>
        <end position="108"/>
    </location>
</feature>
<evidence type="ECO:0000256" key="4">
    <source>
        <dbReference type="ARBA" id="ARBA00022664"/>
    </source>
</evidence>
<keyword evidence="4" id="KW-0507">mRNA processing</keyword>
<dbReference type="InterPro" id="IPR040424">
    <property type="entry name" value="Smn1"/>
</dbReference>
<evidence type="ECO:0000259" key="8">
    <source>
        <dbReference type="PROSITE" id="PS50304"/>
    </source>
</evidence>
<name>A0A811JVA8_9BILA</name>
<dbReference type="InterPro" id="IPR049481">
    <property type="entry name" value="SMN_G2-BD"/>
</dbReference>
<comment type="caution">
    <text evidence="9">The sequence shown here is derived from an EMBL/GenBank/DDBJ whole genome shotgun (WGS) entry which is preliminary data.</text>
</comment>
<evidence type="ECO:0000313" key="9">
    <source>
        <dbReference type="EMBL" id="CAD5207196.1"/>
    </source>
</evidence>
<reference evidence="9" key="1">
    <citation type="submission" date="2020-09" db="EMBL/GenBank/DDBJ databases">
        <authorList>
            <person name="Kikuchi T."/>
        </authorList>
    </citation>
    <scope>NUCLEOTIDE SEQUENCE</scope>
    <source>
        <strain evidence="9">SH1</strain>
    </source>
</reference>
<dbReference type="Pfam" id="PF20635">
    <property type="entry name" value="SMN_YG-box"/>
    <property type="match status" value="1"/>
</dbReference>
<dbReference type="Pfam" id="PF20636">
    <property type="entry name" value="SMN_G2-BD"/>
    <property type="match status" value="1"/>
</dbReference>
<comment type="similarity">
    <text evidence="3">Belongs to the SMN family.</text>
</comment>
<dbReference type="Gene3D" id="3.40.190.10">
    <property type="entry name" value="Periplasmic binding protein-like II"/>
    <property type="match status" value="1"/>
</dbReference>
<dbReference type="PANTHER" id="PTHR39267:SF1">
    <property type="entry name" value="SURVIVAL MOTOR NEURON PROTEIN"/>
    <property type="match status" value="1"/>
</dbReference>
<comment type="subcellular location">
    <subcellularLocation>
        <location evidence="1">Cytoplasm</location>
        <location evidence="1">Myofibril</location>
        <location evidence="1">Sarcomere</location>
        <location evidence="1">Z line</location>
    </subcellularLocation>
    <subcellularLocation>
        <location evidence="2">Nucleus</location>
        <location evidence="2">Cajal body</location>
    </subcellularLocation>
    <subcellularLocation>
        <location evidence="7">Nucleus</location>
        <location evidence="7">Gem</location>
    </subcellularLocation>
</comment>
<dbReference type="InterPro" id="IPR002999">
    <property type="entry name" value="Tudor"/>
</dbReference>
<evidence type="ECO:0000313" key="10">
    <source>
        <dbReference type="Proteomes" id="UP000614601"/>
    </source>
</evidence>
<dbReference type="GO" id="GO:0015030">
    <property type="term" value="C:Cajal body"/>
    <property type="evidence" value="ECO:0007669"/>
    <property type="project" value="UniProtKB-SubCell"/>
</dbReference>
<dbReference type="GO" id="GO:0003723">
    <property type="term" value="F:RNA binding"/>
    <property type="evidence" value="ECO:0007669"/>
    <property type="project" value="InterPro"/>
</dbReference>
<dbReference type="Proteomes" id="UP000614601">
    <property type="component" value="Unassembled WGS sequence"/>
</dbReference>
<dbReference type="OrthoDB" id="197400at2759"/>
<dbReference type="InterPro" id="IPR047313">
    <property type="entry name" value="SMN_C"/>
</dbReference>
<keyword evidence="10" id="KW-1185">Reference proteome</keyword>
<evidence type="ECO:0000256" key="7">
    <source>
        <dbReference type="ARBA" id="ARBA00034695"/>
    </source>
</evidence>
<dbReference type="PROSITE" id="PS50304">
    <property type="entry name" value="TUDOR"/>
    <property type="match status" value="1"/>
</dbReference>
<protein>
    <recommendedName>
        <fullName evidence="8">Tudor domain-containing protein</fullName>
    </recommendedName>
</protein>
<dbReference type="EMBL" id="CAJFCW020000001">
    <property type="protein sequence ID" value="CAG9084723.1"/>
    <property type="molecule type" value="Genomic_DNA"/>
</dbReference>
<dbReference type="GO" id="GO:0030018">
    <property type="term" value="C:Z disc"/>
    <property type="evidence" value="ECO:0007669"/>
    <property type="project" value="UniProtKB-SubCell"/>
</dbReference>
<dbReference type="GO" id="GO:0097504">
    <property type="term" value="C:Gemini of Cajal bodies"/>
    <property type="evidence" value="ECO:0007669"/>
    <property type="project" value="UniProtKB-SubCell"/>
</dbReference>
<dbReference type="EMBL" id="CAJFDH010000001">
    <property type="protein sequence ID" value="CAD5207196.1"/>
    <property type="molecule type" value="Genomic_DNA"/>
</dbReference>
<evidence type="ECO:0000256" key="6">
    <source>
        <dbReference type="ARBA" id="ARBA00023242"/>
    </source>
</evidence>